<protein>
    <submittedName>
        <fullName evidence="2">DUF1304 domain-containing protein</fullName>
    </submittedName>
</protein>
<dbReference type="EMBL" id="JANAFB010000020">
    <property type="protein sequence ID" value="MCP3426176.1"/>
    <property type="molecule type" value="Genomic_DNA"/>
</dbReference>
<dbReference type="PANTHER" id="PTHR38446">
    <property type="entry name" value="BLL0914 PROTEIN"/>
    <property type="match status" value="1"/>
</dbReference>
<keyword evidence="1" id="KW-1133">Transmembrane helix</keyword>
<dbReference type="InterPro" id="IPR009732">
    <property type="entry name" value="DUF1304"/>
</dbReference>
<reference evidence="2" key="1">
    <citation type="submission" date="2022-06" db="EMBL/GenBank/DDBJ databases">
        <title>Rothia sp. isolated from sandalwood seedling.</title>
        <authorList>
            <person name="Tuikhar N."/>
            <person name="Kirdat K."/>
            <person name="Thorat V."/>
            <person name="Swetha P."/>
            <person name="Padma S."/>
            <person name="Sundararaj R."/>
            <person name="Yadav A."/>
        </authorList>
    </citation>
    <scope>NUCLEOTIDE SEQUENCE</scope>
    <source>
        <strain evidence="2">AR01</strain>
    </source>
</reference>
<proteinExistence type="predicted"/>
<evidence type="ECO:0000313" key="2">
    <source>
        <dbReference type="EMBL" id="MCP3426176.1"/>
    </source>
</evidence>
<dbReference type="AlphaFoldDB" id="A0A9X2KLH8"/>
<comment type="caution">
    <text evidence="2">The sequence shown here is derived from an EMBL/GenBank/DDBJ whole genome shotgun (WGS) entry which is preliminary data.</text>
</comment>
<gene>
    <name evidence="2" type="ORF">NBM05_09195</name>
</gene>
<keyword evidence="1" id="KW-0812">Transmembrane</keyword>
<evidence type="ECO:0000256" key="1">
    <source>
        <dbReference type="SAM" id="Phobius"/>
    </source>
</evidence>
<organism evidence="2 3">
    <name type="scientific">Rothia santali</name>
    <dbReference type="NCBI Taxonomy" id="2949643"/>
    <lineage>
        <taxon>Bacteria</taxon>
        <taxon>Bacillati</taxon>
        <taxon>Actinomycetota</taxon>
        <taxon>Actinomycetes</taxon>
        <taxon>Micrococcales</taxon>
        <taxon>Micrococcaceae</taxon>
        <taxon>Rothia</taxon>
    </lineage>
</organism>
<dbReference type="Pfam" id="PF06993">
    <property type="entry name" value="DUF1304"/>
    <property type="match status" value="1"/>
</dbReference>
<keyword evidence="3" id="KW-1185">Reference proteome</keyword>
<sequence>MIIAGLVLGLLAAALHAYIFVLESFAWTTPRARAIFGTTEEEARATRQLAFNQGFYNLFLGLIAAAGAVMTLAGATAAGAALLVAGLGAMLLAASVLFATAPAQRAAAAKQGALPLLALILLLLGVIG</sequence>
<feature type="transmembrane region" description="Helical" evidence="1">
    <location>
        <begin position="54"/>
        <end position="73"/>
    </location>
</feature>
<evidence type="ECO:0000313" key="3">
    <source>
        <dbReference type="Proteomes" id="UP001139502"/>
    </source>
</evidence>
<dbReference type="PANTHER" id="PTHR38446:SF1">
    <property type="entry name" value="BLL0914 PROTEIN"/>
    <property type="match status" value="1"/>
</dbReference>
<feature type="transmembrane region" description="Helical" evidence="1">
    <location>
        <begin position="80"/>
        <end position="101"/>
    </location>
</feature>
<keyword evidence="1" id="KW-0472">Membrane</keyword>
<name>A0A9X2KLH8_9MICC</name>
<feature type="transmembrane region" description="Helical" evidence="1">
    <location>
        <begin position="107"/>
        <end position="127"/>
    </location>
</feature>
<accession>A0A9X2KLH8</accession>
<dbReference type="Proteomes" id="UP001139502">
    <property type="component" value="Unassembled WGS sequence"/>
</dbReference>